<dbReference type="SMART" id="SM00132">
    <property type="entry name" value="LIM"/>
    <property type="match status" value="3"/>
</dbReference>
<feature type="domain" description="PET" evidence="13">
    <location>
        <begin position="86"/>
        <end position="193"/>
    </location>
</feature>
<dbReference type="Pfam" id="PF00412">
    <property type="entry name" value="LIM"/>
    <property type="match status" value="3"/>
</dbReference>
<dbReference type="FunFam" id="2.10.110.10:FF:000005">
    <property type="entry name" value="Testin isoform 1"/>
    <property type="match status" value="1"/>
</dbReference>
<name>A0A0P7TXF8_SCLFO</name>
<evidence type="ECO:0000259" key="12">
    <source>
        <dbReference type="PROSITE" id="PS50023"/>
    </source>
</evidence>
<comment type="subcellular location">
    <subcellularLocation>
        <location evidence="1">Cell junction</location>
        <location evidence="1">Focal adhesion</location>
    </subcellularLocation>
    <subcellularLocation>
        <location evidence="2">Cytoplasm</location>
    </subcellularLocation>
</comment>
<dbReference type="GO" id="GO:0005925">
    <property type="term" value="C:focal adhesion"/>
    <property type="evidence" value="ECO:0007669"/>
    <property type="project" value="UniProtKB-SubCell"/>
</dbReference>
<evidence type="ECO:0000256" key="11">
    <source>
        <dbReference type="PROSITE-ProRule" id="PRU00125"/>
    </source>
</evidence>
<dbReference type="SUPFAM" id="SSF57716">
    <property type="entry name" value="Glucocorticoid receptor-like (DNA-binding domain)"/>
    <property type="match status" value="2"/>
</dbReference>
<feature type="domain" description="LIM zinc-binding" evidence="12">
    <location>
        <begin position="331"/>
        <end position="391"/>
    </location>
</feature>
<dbReference type="Gene3D" id="2.10.110.10">
    <property type="entry name" value="Cysteine Rich Protein"/>
    <property type="match status" value="3"/>
</dbReference>
<keyword evidence="5" id="KW-0963">Cytoplasm</keyword>
<dbReference type="InterPro" id="IPR033724">
    <property type="entry name" value="PET_testin"/>
</dbReference>
<dbReference type="CDD" id="cd09413">
    <property type="entry name" value="LIM1_Testin"/>
    <property type="match status" value="1"/>
</dbReference>
<dbReference type="Proteomes" id="UP000034805">
    <property type="component" value="Unassembled WGS sequence"/>
</dbReference>
<keyword evidence="6 11" id="KW-0479">Metal-binding</keyword>
<gene>
    <name evidence="14" type="ORF">Z043_123382</name>
</gene>
<feature type="non-terminal residue" evidence="14">
    <location>
        <position position="578"/>
    </location>
</feature>
<dbReference type="PANTHER" id="PTHR24211:SF1">
    <property type="entry name" value="TESTIN"/>
    <property type="match status" value="1"/>
</dbReference>
<evidence type="ECO:0000256" key="9">
    <source>
        <dbReference type="ARBA" id="ARBA00022949"/>
    </source>
</evidence>
<dbReference type="InterPro" id="IPR047120">
    <property type="entry name" value="Pk/Esn/Tes"/>
</dbReference>
<dbReference type="GO" id="GO:0008270">
    <property type="term" value="F:zinc ion binding"/>
    <property type="evidence" value="ECO:0007669"/>
    <property type="project" value="InterPro"/>
</dbReference>
<comment type="caution">
    <text evidence="14">The sequence shown here is derived from an EMBL/GenBank/DDBJ whole genome shotgun (WGS) entry which is preliminary data.</text>
</comment>
<evidence type="ECO:0000259" key="13">
    <source>
        <dbReference type="PROSITE" id="PS51303"/>
    </source>
</evidence>
<dbReference type="PROSITE" id="PS50023">
    <property type="entry name" value="LIM_DOMAIN_2"/>
    <property type="match status" value="2"/>
</dbReference>
<feature type="domain" description="LIM zinc-binding" evidence="12">
    <location>
        <begin position="266"/>
        <end position="329"/>
    </location>
</feature>
<dbReference type="PANTHER" id="PTHR24211">
    <property type="entry name" value="LIM DOMAIN-CONTAINING PROTEIN"/>
    <property type="match status" value="1"/>
</dbReference>
<organism evidence="14 15">
    <name type="scientific">Scleropages formosus</name>
    <name type="common">Asian bonytongue</name>
    <name type="synonym">Osteoglossum formosum</name>
    <dbReference type="NCBI Taxonomy" id="113540"/>
    <lineage>
        <taxon>Eukaryota</taxon>
        <taxon>Metazoa</taxon>
        <taxon>Chordata</taxon>
        <taxon>Craniata</taxon>
        <taxon>Vertebrata</taxon>
        <taxon>Euteleostomi</taxon>
        <taxon>Actinopterygii</taxon>
        <taxon>Neopterygii</taxon>
        <taxon>Teleostei</taxon>
        <taxon>Osteoglossocephala</taxon>
        <taxon>Osteoglossomorpha</taxon>
        <taxon>Osteoglossiformes</taxon>
        <taxon>Osteoglossidae</taxon>
        <taxon>Scleropages</taxon>
    </lineage>
</organism>
<dbReference type="InterPro" id="IPR010442">
    <property type="entry name" value="PET_domain"/>
</dbReference>
<dbReference type="AlphaFoldDB" id="A0A0P7TXF8"/>
<dbReference type="Pfam" id="PF06297">
    <property type="entry name" value="PET"/>
    <property type="match status" value="1"/>
</dbReference>
<dbReference type="PROSITE" id="PS51303">
    <property type="entry name" value="PET"/>
    <property type="match status" value="1"/>
</dbReference>
<dbReference type="STRING" id="113540.ENSSFOP00015021046"/>
<dbReference type="CDD" id="cd09416">
    <property type="entry name" value="LIM2_Testin"/>
    <property type="match status" value="1"/>
</dbReference>
<dbReference type="EMBL" id="JARO02013265">
    <property type="protein sequence ID" value="KPP58762.1"/>
    <property type="molecule type" value="Genomic_DNA"/>
</dbReference>
<evidence type="ECO:0000256" key="8">
    <source>
        <dbReference type="ARBA" id="ARBA00022833"/>
    </source>
</evidence>
<sequence length="578" mass="64059">MNPVTLGHEIGAGAPCLKCQEKCEGFELHFWRKICRNCKCGLEDHDVQLTSEESRKVGRLFEDTKYTSLLGKLKKDGVPTYRGNMVTVTSVAPAKKDVGVKSVTYEWAPPVSNQSLAVRYIEMLPKEKQPVAGTEGATYRKRQLAKQLPEHDQDPSKCHELSPAEVKQMRQYVKKYKEEALGVGDVKLPEEVMSQAQAGGMGGPGAGERASAVVVPTVGTAGGPAAPGAQSTPADGPTYGAIESHLRVHNDSAPLAHLSVSAVAPQSCHRCQQPMERGDPAVYAERAGYDSLWHPACFVCCVCSELLVDMIYFWKKGQPYCGRHYGESEKPRCSGCDELIFSSEYTQAEGLDWHLKHFCCFDCDRVLAGETYVMEKEKPVCKPCYMENHAVHCASCQEPVDPEAQRVTYGGHSWHAEPRCFRCSCCSKCLVGERFMAVQDSLFCSEEDDNNLGRGWRRLSLVLRQGFRDAAEETRRSSVRSLSPVCCCLEPLIEVLSISTGDQPGELITASLWAKVNFKNMSSHFFHRHFEMTEAPNSDLQTRRTGSCTVGLDRKDLVCPTPQAHAPSRKPLLQFYTT</sequence>
<evidence type="ECO:0000256" key="10">
    <source>
        <dbReference type="ARBA" id="ARBA00023038"/>
    </source>
</evidence>
<keyword evidence="8 11" id="KW-0862">Zinc</keyword>
<dbReference type="InterPro" id="IPR034959">
    <property type="entry name" value="LIM2_Testin"/>
</dbReference>
<keyword evidence="9" id="KW-0965">Cell junction</keyword>
<evidence type="ECO:0000256" key="6">
    <source>
        <dbReference type="ARBA" id="ARBA00022723"/>
    </source>
</evidence>
<reference evidence="14 15" key="1">
    <citation type="submission" date="2015-08" db="EMBL/GenBank/DDBJ databases">
        <title>The genome of the Asian arowana (Scleropages formosus).</title>
        <authorList>
            <person name="Tan M.H."/>
            <person name="Gan H.M."/>
            <person name="Croft L.J."/>
            <person name="Austin C.M."/>
        </authorList>
    </citation>
    <scope>NUCLEOTIDE SEQUENCE [LARGE SCALE GENOMIC DNA]</scope>
    <source>
        <strain evidence="14">Aro1</strain>
    </source>
</reference>
<evidence type="ECO:0000256" key="5">
    <source>
        <dbReference type="ARBA" id="ARBA00022490"/>
    </source>
</evidence>
<evidence type="ECO:0000256" key="2">
    <source>
        <dbReference type="ARBA" id="ARBA00004496"/>
    </source>
</evidence>
<dbReference type="CDD" id="cd09829">
    <property type="entry name" value="PET_testin"/>
    <property type="match status" value="1"/>
</dbReference>
<protein>
    <recommendedName>
        <fullName evidence="4">Testin</fullName>
    </recommendedName>
</protein>
<comment type="similarity">
    <text evidence="3">Belongs to the prickle / espinas / testin family.</text>
</comment>
<evidence type="ECO:0000313" key="14">
    <source>
        <dbReference type="EMBL" id="KPP58762.1"/>
    </source>
</evidence>
<accession>A0A0P7TXF8</accession>
<keyword evidence="7" id="KW-0677">Repeat</keyword>
<dbReference type="InterPro" id="IPR034958">
    <property type="entry name" value="LIM1_Testin"/>
</dbReference>
<evidence type="ECO:0000256" key="3">
    <source>
        <dbReference type="ARBA" id="ARBA00008268"/>
    </source>
</evidence>
<evidence type="ECO:0000256" key="7">
    <source>
        <dbReference type="ARBA" id="ARBA00022737"/>
    </source>
</evidence>
<dbReference type="GO" id="GO:0005737">
    <property type="term" value="C:cytoplasm"/>
    <property type="evidence" value="ECO:0007669"/>
    <property type="project" value="UniProtKB-SubCell"/>
</dbReference>
<evidence type="ECO:0000256" key="1">
    <source>
        <dbReference type="ARBA" id="ARBA00004246"/>
    </source>
</evidence>
<dbReference type="PROSITE" id="PS00478">
    <property type="entry name" value="LIM_DOMAIN_1"/>
    <property type="match status" value="1"/>
</dbReference>
<keyword evidence="10 11" id="KW-0440">LIM domain</keyword>
<evidence type="ECO:0000313" key="15">
    <source>
        <dbReference type="Proteomes" id="UP000034805"/>
    </source>
</evidence>
<evidence type="ECO:0000256" key="4">
    <source>
        <dbReference type="ARBA" id="ARBA00019588"/>
    </source>
</evidence>
<proteinExistence type="inferred from homology"/>
<dbReference type="InterPro" id="IPR001781">
    <property type="entry name" value="Znf_LIM"/>
</dbReference>